<evidence type="ECO:0000256" key="8">
    <source>
        <dbReference type="RuleBase" id="RU003426"/>
    </source>
</evidence>
<keyword evidence="13" id="KW-1185">Reference proteome</keyword>
<comment type="cofactor">
    <cofactor evidence="1">
        <name>Mn(2+)</name>
        <dbReference type="ChEBI" id="CHEBI:29035"/>
    </cofactor>
</comment>
<dbReference type="InterPro" id="IPR015884">
    <property type="entry name" value="Malic_enzyme_CS"/>
</dbReference>
<dbReference type="SUPFAM" id="SSF53223">
    <property type="entry name" value="Aminoacid dehydrogenase-like, N-terminal domain"/>
    <property type="match status" value="1"/>
</dbReference>
<evidence type="ECO:0000256" key="1">
    <source>
        <dbReference type="ARBA" id="ARBA00001936"/>
    </source>
</evidence>
<dbReference type="PRINTS" id="PR00072">
    <property type="entry name" value="MALOXRDTASE"/>
</dbReference>
<feature type="active site" description="Proton acceptor" evidence="5">
    <location>
        <position position="231"/>
    </location>
</feature>
<dbReference type="EMBL" id="GG738950">
    <property type="protein sequence ID" value="EFC36058.1"/>
    <property type="molecule type" value="Genomic_DNA"/>
</dbReference>
<dbReference type="InParanoid" id="D2W4D9"/>
<dbReference type="GO" id="GO:0046872">
    <property type="term" value="F:metal ion binding"/>
    <property type="evidence" value="ECO:0007669"/>
    <property type="project" value="UniProtKB-KW"/>
</dbReference>
<comment type="similarity">
    <text evidence="2 8">Belongs to the malic enzymes family.</text>
</comment>
<feature type="active site" description="Proton donor" evidence="5">
    <location>
        <position position="160"/>
    </location>
</feature>
<dbReference type="InterPro" id="IPR037062">
    <property type="entry name" value="Malic_N_dom_sf"/>
</dbReference>
<dbReference type="InterPro" id="IPR012301">
    <property type="entry name" value="Malic_N_dom"/>
</dbReference>
<reference evidence="12 13" key="1">
    <citation type="journal article" date="2010" name="Cell">
        <title>The genome of Naegleria gruberi illuminates early eukaryotic versatility.</title>
        <authorList>
            <person name="Fritz-Laylin L.K."/>
            <person name="Prochnik S.E."/>
            <person name="Ginger M.L."/>
            <person name="Dacks J.B."/>
            <person name="Carpenter M.L."/>
            <person name="Field M.C."/>
            <person name="Kuo A."/>
            <person name="Paredez A."/>
            <person name="Chapman J."/>
            <person name="Pham J."/>
            <person name="Shu S."/>
            <person name="Neupane R."/>
            <person name="Cipriano M."/>
            <person name="Mancuso J."/>
            <person name="Tu H."/>
            <person name="Salamov A."/>
            <person name="Lindquist E."/>
            <person name="Shapiro H."/>
            <person name="Lucas S."/>
            <person name="Grigoriev I.V."/>
            <person name="Cande W.Z."/>
            <person name="Fulton C."/>
            <person name="Rokhsar D.S."/>
            <person name="Dawson S.C."/>
        </authorList>
    </citation>
    <scope>NUCLEOTIDE SEQUENCE [LARGE SCALE GENOMIC DNA]</scope>
    <source>
        <strain evidence="12 13">NEG-M</strain>
    </source>
</reference>
<dbReference type="eggNOG" id="KOG1257">
    <property type="taxonomic scope" value="Eukaryota"/>
</dbReference>
<evidence type="ECO:0000259" key="11">
    <source>
        <dbReference type="SMART" id="SM01274"/>
    </source>
</evidence>
<feature type="region of interest" description="Disordered" evidence="9">
    <location>
        <begin position="1"/>
        <end position="23"/>
    </location>
</feature>
<dbReference type="Gene3D" id="3.40.50.720">
    <property type="entry name" value="NAD(P)-binding Rossmann-like Domain"/>
    <property type="match status" value="1"/>
</dbReference>
<proteinExistence type="inferred from homology"/>
<dbReference type="Gene3D" id="3.40.50.10380">
    <property type="entry name" value="Malic enzyme, N-terminal domain"/>
    <property type="match status" value="1"/>
</dbReference>
<dbReference type="AlphaFoldDB" id="D2W4D9"/>
<dbReference type="GO" id="GO:0006108">
    <property type="term" value="P:malate metabolic process"/>
    <property type="evidence" value="ECO:0007669"/>
    <property type="project" value="TreeGrafter"/>
</dbReference>
<feature type="binding site" evidence="6">
    <location>
        <position position="213"/>
    </location>
    <ligand>
        <name>(S)-malate</name>
        <dbReference type="ChEBI" id="CHEBI:15589"/>
    </ligand>
</feature>
<feature type="domain" description="Malic enzyme N-terminal" evidence="11">
    <location>
        <begin position="137"/>
        <end position="317"/>
    </location>
</feature>
<dbReference type="RefSeq" id="XP_002668802.1">
    <property type="nucleotide sequence ID" value="XM_002668756.1"/>
</dbReference>
<feature type="binding site" evidence="7">
    <location>
        <position position="303"/>
    </location>
    <ligand>
        <name>a divalent metal cation</name>
        <dbReference type="ChEBI" id="CHEBI:60240"/>
    </ligand>
</feature>
<evidence type="ECO:0000256" key="4">
    <source>
        <dbReference type="ARBA" id="ARBA00023002"/>
    </source>
</evidence>
<evidence type="ECO:0000313" key="12">
    <source>
        <dbReference type="EMBL" id="EFC36058.1"/>
    </source>
</evidence>
<name>D2W4D9_NAEGR</name>
<feature type="binding site" evidence="6">
    <location>
        <position position="525"/>
    </location>
    <ligand>
        <name>(S)-malate</name>
        <dbReference type="ChEBI" id="CHEBI:15589"/>
    </ligand>
</feature>
<keyword evidence="4 8" id="KW-0560">Oxidoreductase</keyword>
<sequence>MSKPSPPSCKWRSTTQKKEKMQKIGSNIKKIKKGYSSSNPLRNCINNTQHCSYSDYQSHHSFSKDVIFTNESGIDVMNNGLLNKGTSFSKTERDRLGIRGLIPPTVSNIDTQLMRLKERFSTIQTDIEKYQFCTQLHDRNETLFYYFIVNNIKELAPIIYTPTVGKACENFSHIFRKPRGMFFSTLDKGEMKSMVYNWPVEEVDVIVVTDGGRILGLGDLGANGDGIPIGKLSLYVAAGGINPGRVLPVLLDVGTNNEKLFNDPLYLGLRQKRLTGPEYYELVEEWVDAIVSRWPNVLIQWEDFSSDKADALLQKYRDRILCFNDDIQGTASVILSGVLNCLRATGQSFSDITKQKILIVGSGAAGMGVVSGLKEAMKREGLTEEEALKNFYIVDKDGLLTSERLNEMGSTLSDTAKMFAYARNDMKEGSSLLDVVKQAEPDILLGMSSQPGLFCEEVLTYFNSACKRKGKTPIVFPLSNPTSKAECTAESVFKITDGNAIFASGSPFNPVPLPNGQVIQTSQANNMFAYPGVGLAAVLSGCNTISDNMFYAASKSLAATVSDEALKRKEIYPHVEDIREVSKKVAIGVMRQAYYEGNAKKLKHLPKEFIDSDIEMDKYVSTRMWTPKYVPIVVKD</sequence>
<dbReference type="GO" id="GO:0051287">
    <property type="term" value="F:NAD binding"/>
    <property type="evidence" value="ECO:0007669"/>
    <property type="project" value="InterPro"/>
</dbReference>
<evidence type="ECO:0000256" key="5">
    <source>
        <dbReference type="PIRSR" id="PIRSR000106-1"/>
    </source>
</evidence>
<dbReference type="VEuPathDB" id="AmoebaDB:NAEGRDRAFT_76270"/>
<dbReference type="PIRSF" id="PIRSF000106">
    <property type="entry name" value="ME"/>
    <property type="match status" value="1"/>
</dbReference>
<dbReference type="InterPro" id="IPR036291">
    <property type="entry name" value="NAD(P)-bd_dom_sf"/>
</dbReference>
<dbReference type="OMA" id="YPNMVVQ"/>
<feature type="binding site" evidence="6">
    <location>
        <position position="480"/>
    </location>
    <ligand>
        <name>(S)-malate</name>
        <dbReference type="ChEBI" id="CHEBI:15589"/>
    </ligand>
</feature>
<dbReference type="SMART" id="SM00919">
    <property type="entry name" value="Malic_M"/>
    <property type="match status" value="1"/>
</dbReference>
<dbReference type="CDD" id="cd05312">
    <property type="entry name" value="NAD_bind_1_malic_enz"/>
    <property type="match status" value="1"/>
</dbReference>
<gene>
    <name evidence="12" type="ORF">NAEGRDRAFT_76270</name>
</gene>
<dbReference type="SMART" id="SM01274">
    <property type="entry name" value="malic"/>
    <property type="match status" value="1"/>
</dbReference>
<organism evidence="13">
    <name type="scientific">Naegleria gruberi</name>
    <name type="common">Amoeba</name>
    <dbReference type="NCBI Taxonomy" id="5762"/>
    <lineage>
        <taxon>Eukaryota</taxon>
        <taxon>Discoba</taxon>
        <taxon>Heterolobosea</taxon>
        <taxon>Tetramitia</taxon>
        <taxon>Eutetramitia</taxon>
        <taxon>Vahlkampfiidae</taxon>
        <taxon>Naegleria</taxon>
    </lineage>
</organism>
<evidence type="ECO:0000256" key="6">
    <source>
        <dbReference type="PIRSR" id="PIRSR000106-2"/>
    </source>
</evidence>
<dbReference type="InterPro" id="IPR046346">
    <property type="entry name" value="Aminoacid_DH-like_N_sf"/>
</dbReference>
<dbReference type="PANTHER" id="PTHR23406">
    <property type="entry name" value="MALIC ENZYME-RELATED"/>
    <property type="match status" value="1"/>
</dbReference>
<keyword evidence="3 7" id="KW-0479">Metal-binding</keyword>
<comment type="cofactor">
    <cofactor evidence="7">
        <name>Mg(2+)</name>
        <dbReference type="ChEBI" id="CHEBI:18420"/>
    </cofactor>
    <cofactor evidence="7">
        <name>Mn(2+)</name>
        <dbReference type="ChEBI" id="CHEBI:29035"/>
    </cofactor>
    <text evidence="7">Divalent metal cations. Prefers magnesium or manganese.</text>
</comment>
<protein>
    <recommendedName>
        <fullName evidence="8">Malic enzyme</fullName>
    </recommendedName>
</protein>
<feature type="binding site" evidence="7">
    <location>
        <position position="326"/>
    </location>
    <ligand>
        <name>a divalent metal cation</name>
        <dbReference type="ChEBI" id="CHEBI:60240"/>
    </ligand>
</feature>
<evidence type="ECO:0000256" key="9">
    <source>
        <dbReference type="SAM" id="MobiDB-lite"/>
    </source>
</evidence>
<evidence type="ECO:0000259" key="10">
    <source>
        <dbReference type="SMART" id="SM00919"/>
    </source>
</evidence>
<feature type="domain" description="Malic enzyme NAD-binding" evidence="10">
    <location>
        <begin position="327"/>
        <end position="594"/>
    </location>
</feature>
<dbReference type="InterPro" id="IPR001891">
    <property type="entry name" value="Malic_OxRdtase"/>
</dbReference>
<dbReference type="FunCoup" id="D2W4D9">
    <property type="interactions" value="276"/>
</dbReference>
<feature type="binding site" evidence="7">
    <location>
        <position position="302"/>
    </location>
    <ligand>
        <name>a divalent metal cation</name>
        <dbReference type="ChEBI" id="CHEBI:60240"/>
    </ligand>
</feature>
<dbReference type="Pfam" id="PF00390">
    <property type="entry name" value="malic"/>
    <property type="match status" value="1"/>
</dbReference>
<dbReference type="Pfam" id="PF03949">
    <property type="entry name" value="Malic_M"/>
    <property type="match status" value="1"/>
</dbReference>
<dbReference type="GO" id="GO:0005739">
    <property type="term" value="C:mitochondrion"/>
    <property type="evidence" value="ECO:0007669"/>
    <property type="project" value="TreeGrafter"/>
</dbReference>
<dbReference type="Proteomes" id="UP000006671">
    <property type="component" value="Unassembled WGS sequence"/>
</dbReference>
<dbReference type="STRING" id="5762.D2W4D9"/>
<dbReference type="PANTHER" id="PTHR23406:SF32">
    <property type="entry name" value="NADP-DEPENDENT MALIC ENZYME"/>
    <property type="match status" value="1"/>
</dbReference>
<dbReference type="SUPFAM" id="SSF51735">
    <property type="entry name" value="NAD(P)-binding Rossmann-fold domains"/>
    <property type="match status" value="1"/>
</dbReference>
<evidence type="ECO:0000256" key="3">
    <source>
        <dbReference type="ARBA" id="ARBA00022723"/>
    </source>
</evidence>
<evidence type="ECO:0000256" key="7">
    <source>
        <dbReference type="PIRSR" id="PIRSR000106-3"/>
    </source>
</evidence>
<dbReference type="OrthoDB" id="5365701at2759"/>
<dbReference type="NCBIfam" id="NF010052">
    <property type="entry name" value="PRK13529.1"/>
    <property type="match status" value="1"/>
</dbReference>
<accession>D2W4D9</accession>
<dbReference type="GO" id="GO:0004471">
    <property type="term" value="F:malate dehydrogenase (decarboxylating) (NAD+) activity"/>
    <property type="evidence" value="ECO:0007669"/>
    <property type="project" value="TreeGrafter"/>
</dbReference>
<evidence type="ECO:0000313" key="13">
    <source>
        <dbReference type="Proteomes" id="UP000006671"/>
    </source>
</evidence>
<dbReference type="PROSITE" id="PS00331">
    <property type="entry name" value="MALIC_ENZYMES"/>
    <property type="match status" value="1"/>
</dbReference>
<dbReference type="KEGG" id="ngr:NAEGRDRAFT_76270"/>
<evidence type="ECO:0000256" key="2">
    <source>
        <dbReference type="ARBA" id="ARBA00008785"/>
    </source>
</evidence>
<dbReference type="InterPro" id="IPR012302">
    <property type="entry name" value="Malic_NAD-bd"/>
</dbReference>
<dbReference type="GeneID" id="8859769"/>